<evidence type="ECO:0000313" key="1">
    <source>
        <dbReference type="EMBL" id="CAD8130903.1"/>
    </source>
</evidence>
<keyword evidence="2" id="KW-1185">Reference proteome</keyword>
<name>A0A8S1RU61_9CILI</name>
<dbReference type="Proteomes" id="UP000692954">
    <property type="component" value="Unassembled WGS sequence"/>
</dbReference>
<gene>
    <name evidence="1" type="ORF">PSON_ATCC_30995.1.T3420003</name>
</gene>
<comment type="caution">
    <text evidence="1">The sequence shown here is derived from an EMBL/GenBank/DDBJ whole genome shotgun (WGS) entry which is preliminary data.</text>
</comment>
<reference evidence="1" key="1">
    <citation type="submission" date="2021-01" db="EMBL/GenBank/DDBJ databases">
        <authorList>
            <consortium name="Genoscope - CEA"/>
            <person name="William W."/>
        </authorList>
    </citation>
    <scope>NUCLEOTIDE SEQUENCE</scope>
</reference>
<dbReference type="EMBL" id="CAJJDN010000342">
    <property type="protein sequence ID" value="CAD8130903.1"/>
    <property type="molecule type" value="Genomic_DNA"/>
</dbReference>
<protein>
    <submittedName>
        <fullName evidence="1">Uncharacterized protein</fullName>
    </submittedName>
</protein>
<sequence length="119" mass="14654">MFRCHNIEQNKNYTFQQRKTNYLRQQSIMDDIIMPIIVQMCLNDPLRYCQIVIKSMIHFKLSFKHLKNIQDIWYFVDDYNINIEYERDEEEIEDVEKKIQEDMRLKISSLEIFLGGNYF</sequence>
<accession>A0A8S1RU61</accession>
<proteinExistence type="predicted"/>
<dbReference type="AlphaFoldDB" id="A0A8S1RU61"/>
<organism evidence="1 2">
    <name type="scientific">Paramecium sonneborni</name>
    <dbReference type="NCBI Taxonomy" id="65129"/>
    <lineage>
        <taxon>Eukaryota</taxon>
        <taxon>Sar</taxon>
        <taxon>Alveolata</taxon>
        <taxon>Ciliophora</taxon>
        <taxon>Intramacronucleata</taxon>
        <taxon>Oligohymenophorea</taxon>
        <taxon>Peniculida</taxon>
        <taxon>Parameciidae</taxon>
        <taxon>Paramecium</taxon>
    </lineage>
</organism>
<evidence type="ECO:0000313" key="2">
    <source>
        <dbReference type="Proteomes" id="UP000692954"/>
    </source>
</evidence>